<evidence type="ECO:0008006" key="5">
    <source>
        <dbReference type="Google" id="ProtNLM"/>
    </source>
</evidence>
<dbReference type="SUPFAM" id="SSF53335">
    <property type="entry name" value="S-adenosyl-L-methionine-dependent methyltransferases"/>
    <property type="match status" value="1"/>
</dbReference>
<feature type="transmembrane region" description="Helical" evidence="2">
    <location>
        <begin position="110"/>
        <end position="130"/>
    </location>
</feature>
<gene>
    <name evidence="3" type="ORF">D0Y96_16930</name>
</gene>
<dbReference type="EMBL" id="QVQT01000006">
    <property type="protein sequence ID" value="RFU15358.1"/>
    <property type="molecule type" value="Genomic_DNA"/>
</dbReference>
<feature type="transmembrane region" description="Helical" evidence="2">
    <location>
        <begin position="182"/>
        <end position="199"/>
    </location>
</feature>
<dbReference type="GO" id="GO:0006596">
    <property type="term" value="P:polyamine biosynthetic process"/>
    <property type="evidence" value="ECO:0007669"/>
    <property type="project" value="UniProtKB-KW"/>
</dbReference>
<comment type="caution">
    <text evidence="3">The sequence shown here is derived from an EMBL/GenBank/DDBJ whole genome shotgun (WGS) entry which is preliminary data.</text>
</comment>
<feature type="transmembrane region" description="Helical" evidence="2">
    <location>
        <begin position="310"/>
        <end position="335"/>
    </location>
</feature>
<dbReference type="RefSeq" id="WP_117302259.1">
    <property type="nucleotide sequence ID" value="NZ_QVQT02000006.1"/>
</dbReference>
<dbReference type="InterPro" id="IPR029063">
    <property type="entry name" value="SAM-dependent_MTases_sf"/>
</dbReference>
<feature type="transmembrane region" description="Helical" evidence="2">
    <location>
        <begin position="377"/>
        <end position="394"/>
    </location>
</feature>
<dbReference type="PANTHER" id="PTHR43317">
    <property type="entry name" value="THERMOSPERMINE SYNTHASE ACAULIS5"/>
    <property type="match status" value="1"/>
</dbReference>
<dbReference type="Gene3D" id="3.40.50.150">
    <property type="entry name" value="Vaccinia Virus protein VP39"/>
    <property type="match status" value="1"/>
</dbReference>
<evidence type="ECO:0000256" key="2">
    <source>
        <dbReference type="SAM" id="Phobius"/>
    </source>
</evidence>
<organism evidence="3 4">
    <name type="scientific">Paracidobacterium acidisoli</name>
    <dbReference type="NCBI Taxonomy" id="2303751"/>
    <lineage>
        <taxon>Bacteria</taxon>
        <taxon>Pseudomonadati</taxon>
        <taxon>Acidobacteriota</taxon>
        <taxon>Terriglobia</taxon>
        <taxon>Terriglobales</taxon>
        <taxon>Acidobacteriaceae</taxon>
        <taxon>Paracidobacterium</taxon>
    </lineage>
</organism>
<sequence length="694" mass="75758">MSSTRSLTRGSARILYGCAIFLAAFLLFAVEPMAAKQLLPALGGSSAVWLTCLVFFQVALLLGYLYAHWLGCARRLPLTRALHLPLLLVAAAISLIGFQPDLASASVHPFLAIFHTLILTIGLPFLLLASTSPLLQLWQAREEGSGVPWKLFALSNAGSLLALVLYPSVIEPYISLSLQRRIWAIGFVVYAVFSAALACRTHASALSEPAAPSASVPSFETPPRSTLRARLLWFLLPAGASMQLCAVTGHLSQNVAAIPLLWVLPLGVYLLTFILAFETPHLYRRWIALRLLAVMLAGLGLMFSKTGVTWPILMIIGFFLLELFIACLFCHAETWALRPADPSESTLFYLLIAAGGAAGTIFIGILCPLLFAANYDVVLSFLATAALALAVAWQSGWGQRLLWGTGTALMFALVIMLHIVYGRSTLVQVRNFYGSLRVRESHWPPQAHTMRTLLNGTIEHGTQWFASDMRRIPTTYYAFDSGVGLALRFCCEGRARTIGVIGLGAGTLAAYGDAGDRMQFYEINPAVLPIARNLFAYIRESPAQISIIPGDARISLASEPPQHFDVLAIDAFSGDAIPLHLLTVQAMQVYRRHLAPGGILAFHVSNRYLDLPPEVEKLAEASGMQARVIDTHTDDARGEYRATWVLVTNNTAFLARPQIADVAFLIPDKPGLRAWTDDASSLLPIFQWHLPTTQ</sequence>
<dbReference type="AlphaFoldDB" id="A0A372IKE7"/>
<name>A0A372IKE7_9BACT</name>
<evidence type="ECO:0000313" key="4">
    <source>
        <dbReference type="Proteomes" id="UP000264702"/>
    </source>
</evidence>
<evidence type="ECO:0000256" key="1">
    <source>
        <dbReference type="ARBA" id="ARBA00023115"/>
    </source>
</evidence>
<reference evidence="3 4" key="1">
    <citation type="submission" date="2018-08" db="EMBL/GenBank/DDBJ databases">
        <title>Acidipila sp. 4G-K13, an acidobacterium isolated from forest soil.</title>
        <authorList>
            <person name="Gao Z.-H."/>
            <person name="Qiu L.-H."/>
        </authorList>
    </citation>
    <scope>NUCLEOTIDE SEQUENCE [LARGE SCALE GENOMIC DNA]</scope>
    <source>
        <strain evidence="3 4">4G-K13</strain>
    </source>
</reference>
<keyword evidence="1" id="KW-0620">Polyamine biosynthesis</keyword>
<dbReference type="Proteomes" id="UP000264702">
    <property type="component" value="Unassembled WGS sequence"/>
</dbReference>
<feature type="transmembrane region" description="Helical" evidence="2">
    <location>
        <begin position="12"/>
        <end position="35"/>
    </location>
</feature>
<keyword evidence="2" id="KW-0472">Membrane</keyword>
<feature type="transmembrane region" description="Helical" evidence="2">
    <location>
        <begin position="231"/>
        <end position="251"/>
    </location>
</feature>
<feature type="transmembrane region" description="Helical" evidence="2">
    <location>
        <begin position="287"/>
        <end position="304"/>
    </location>
</feature>
<dbReference type="OrthoDB" id="9761985at2"/>
<feature type="transmembrane region" description="Helical" evidence="2">
    <location>
        <begin position="81"/>
        <end position="98"/>
    </location>
</feature>
<dbReference type="PANTHER" id="PTHR43317:SF1">
    <property type="entry name" value="THERMOSPERMINE SYNTHASE ACAULIS5"/>
    <property type="match status" value="1"/>
</dbReference>
<evidence type="ECO:0000313" key="3">
    <source>
        <dbReference type="EMBL" id="RFU15358.1"/>
    </source>
</evidence>
<feature type="transmembrane region" description="Helical" evidence="2">
    <location>
        <begin position="257"/>
        <end position="275"/>
    </location>
</feature>
<keyword evidence="2" id="KW-1133">Transmembrane helix</keyword>
<keyword evidence="2" id="KW-0812">Transmembrane</keyword>
<protein>
    <recommendedName>
        <fullName evidence="5">Spermidine synthase</fullName>
    </recommendedName>
</protein>
<feature type="transmembrane region" description="Helical" evidence="2">
    <location>
        <begin position="151"/>
        <end position="170"/>
    </location>
</feature>
<proteinExistence type="predicted"/>
<dbReference type="NCBIfam" id="NF037959">
    <property type="entry name" value="MFS_SpdSyn"/>
    <property type="match status" value="1"/>
</dbReference>
<keyword evidence="4" id="KW-1185">Reference proteome</keyword>
<feature type="transmembrane region" description="Helical" evidence="2">
    <location>
        <begin position="47"/>
        <end position="69"/>
    </location>
</feature>
<feature type="transmembrane region" description="Helical" evidence="2">
    <location>
        <begin position="401"/>
        <end position="421"/>
    </location>
</feature>
<accession>A0A372IKE7</accession>
<feature type="transmembrane region" description="Helical" evidence="2">
    <location>
        <begin position="347"/>
        <end position="371"/>
    </location>
</feature>